<protein>
    <submittedName>
        <fullName evidence="2">Uncharacterized protein</fullName>
    </submittedName>
</protein>
<sequence length="115" mass="11794">MMLKTSILAAAMCIGCGAGFAQSAGGVVHAVAPAEAAPRSAEDQKRFAEALRLYRGGRWAAAYDRFVALADAGDAPSSRIALQMLRHGPELYGSRWTAAPAQVLAGSAPPPATGP</sequence>
<evidence type="ECO:0000256" key="1">
    <source>
        <dbReference type="SAM" id="SignalP"/>
    </source>
</evidence>
<keyword evidence="1" id="KW-0732">Signal</keyword>
<organism evidence="2 3">
    <name type="scientific">Ramlibacter terrae</name>
    <dbReference type="NCBI Taxonomy" id="2732511"/>
    <lineage>
        <taxon>Bacteria</taxon>
        <taxon>Pseudomonadati</taxon>
        <taxon>Pseudomonadota</taxon>
        <taxon>Betaproteobacteria</taxon>
        <taxon>Burkholderiales</taxon>
        <taxon>Comamonadaceae</taxon>
        <taxon>Ramlibacter</taxon>
    </lineage>
</organism>
<accession>A0ABX6P1G5</accession>
<proteinExistence type="predicted"/>
<gene>
    <name evidence="2" type="ORF">HK414_07790</name>
</gene>
<name>A0ABX6P1G5_9BURK</name>
<keyword evidence="3" id="KW-1185">Reference proteome</keyword>
<feature type="chain" id="PRO_5046130137" evidence="1">
    <location>
        <begin position="24"/>
        <end position="115"/>
    </location>
</feature>
<dbReference type="Proteomes" id="UP000500826">
    <property type="component" value="Chromosome"/>
</dbReference>
<evidence type="ECO:0000313" key="3">
    <source>
        <dbReference type="Proteomes" id="UP000500826"/>
    </source>
</evidence>
<reference evidence="2 3" key="1">
    <citation type="submission" date="2020-05" db="EMBL/GenBank/DDBJ databases">
        <title>Ramlibacter rhizophilus sp. nov., isolated from rhizosphere soil of national flower Mugunghwa from South Korea.</title>
        <authorList>
            <person name="Zheng-Fei Y."/>
            <person name="Huan T."/>
        </authorList>
    </citation>
    <scope>NUCLEOTIDE SEQUENCE [LARGE SCALE GENOMIC DNA]</scope>
    <source>
        <strain evidence="2 3">H242</strain>
    </source>
</reference>
<evidence type="ECO:0000313" key="2">
    <source>
        <dbReference type="EMBL" id="QJW83913.1"/>
    </source>
</evidence>
<feature type="signal peptide" evidence="1">
    <location>
        <begin position="1"/>
        <end position="23"/>
    </location>
</feature>
<dbReference type="EMBL" id="CP053418">
    <property type="protein sequence ID" value="QJW83913.1"/>
    <property type="molecule type" value="Genomic_DNA"/>
</dbReference>